<gene>
    <name evidence="2" type="ORF">GF068_13915</name>
</gene>
<reference evidence="2 3" key="1">
    <citation type="submission" date="2019-10" db="EMBL/GenBank/DDBJ databases">
        <title>A soil myxobacterium in the family Polyangiaceae.</title>
        <authorList>
            <person name="Li Y."/>
            <person name="Wang J."/>
        </authorList>
    </citation>
    <scope>NUCLEOTIDE SEQUENCE [LARGE SCALE GENOMIC DNA]</scope>
    <source>
        <strain evidence="2 3">DSM 14734</strain>
    </source>
</reference>
<dbReference type="SUPFAM" id="SSF54427">
    <property type="entry name" value="NTF2-like"/>
    <property type="match status" value="1"/>
</dbReference>
<proteinExistence type="predicted"/>
<protein>
    <recommendedName>
        <fullName evidence="1">SnoaL-like domain-containing protein</fullName>
    </recommendedName>
</protein>
<dbReference type="AlphaFoldDB" id="A0A6N7PLX3"/>
<keyword evidence="3" id="KW-1185">Reference proteome</keyword>
<dbReference type="Pfam" id="PF12680">
    <property type="entry name" value="SnoaL_2"/>
    <property type="match status" value="1"/>
</dbReference>
<accession>A0A6N7PLX3</accession>
<dbReference type="InterPro" id="IPR037401">
    <property type="entry name" value="SnoaL-like"/>
</dbReference>
<dbReference type="EMBL" id="WJIE01000003">
    <property type="protein sequence ID" value="MRG93018.1"/>
    <property type="molecule type" value="Genomic_DNA"/>
</dbReference>
<comment type="caution">
    <text evidence="2">The sequence shown here is derived from an EMBL/GenBank/DDBJ whole genome shotgun (WGS) entry which is preliminary data.</text>
</comment>
<dbReference type="InterPro" id="IPR032710">
    <property type="entry name" value="NTF2-like_dom_sf"/>
</dbReference>
<dbReference type="Gene3D" id="3.10.450.50">
    <property type="match status" value="1"/>
</dbReference>
<sequence>MPLSLPSARRIGPGRAAREPRAEPSFLLPLPGPFVIYARAMEWSRDEVHAVVKSSPDRVAAHDKAGWVGLFADGAVVEDPVGGPPARKGADGRDGDDELGRFYDVYIAPNDIRFEVLADVVQGLTVVRDVNIETRTPNGARVELPAYLIYELGEVSGALRVKRMRAFWALRGVTMSALRGGPRTLIAMTQLTGRMLAIQGFSSVSTYLEGLWRGIFERGHEAARELARGIGERDLAGLRGLFVDDEPRIEIDPGERFSSHGLLNALGQGASLEVDAPISAGFFTAFRCSLTALGSRRRGIGLLEFDPHTRSCAEARLFLE</sequence>
<organism evidence="2 3">
    <name type="scientific">Polyangium spumosum</name>
    <dbReference type="NCBI Taxonomy" id="889282"/>
    <lineage>
        <taxon>Bacteria</taxon>
        <taxon>Pseudomonadati</taxon>
        <taxon>Myxococcota</taxon>
        <taxon>Polyangia</taxon>
        <taxon>Polyangiales</taxon>
        <taxon>Polyangiaceae</taxon>
        <taxon>Polyangium</taxon>
    </lineage>
</organism>
<feature type="domain" description="SnoaL-like" evidence="1">
    <location>
        <begin position="57"/>
        <end position="152"/>
    </location>
</feature>
<name>A0A6N7PLX3_9BACT</name>
<evidence type="ECO:0000313" key="3">
    <source>
        <dbReference type="Proteomes" id="UP000440224"/>
    </source>
</evidence>
<dbReference type="Proteomes" id="UP000440224">
    <property type="component" value="Unassembled WGS sequence"/>
</dbReference>
<evidence type="ECO:0000313" key="2">
    <source>
        <dbReference type="EMBL" id="MRG93018.1"/>
    </source>
</evidence>
<evidence type="ECO:0000259" key="1">
    <source>
        <dbReference type="Pfam" id="PF12680"/>
    </source>
</evidence>
<dbReference type="OrthoDB" id="5735022at2"/>